<dbReference type="GO" id="GO:0016236">
    <property type="term" value="P:macroautophagy"/>
    <property type="evidence" value="ECO:0007669"/>
    <property type="project" value="InterPro"/>
</dbReference>
<dbReference type="InterPro" id="IPR036322">
    <property type="entry name" value="WD40_repeat_dom_sf"/>
</dbReference>
<evidence type="ECO:0000256" key="3">
    <source>
        <dbReference type="ARBA" id="ARBA00022737"/>
    </source>
</evidence>
<dbReference type="EMBL" id="BKCJ010230276">
    <property type="protein sequence ID" value="GEY99694.1"/>
    <property type="molecule type" value="Genomic_DNA"/>
</dbReference>
<dbReference type="SMART" id="SM00320">
    <property type="entry name" value="WD40"/>
    <property type="match status" value="2"/>
</dbReference>
<gene>
    <name evidence="9" type="ORF">Tci_471668</name>
</gene>
<dbReference type="SUPFAM" id="SSF48371">
    <property type="entry name" value="ARM repeat"/>
    <property type="match status" value="1"/>
</dbReference>
<keyword evidence="5" id="KW-0418">Kinase</keyword>
<evidence type="ECO:0000256" key="6">
    <source>
        <dbReference type="ARBA" id="ARBA00022840"/>
    </source>
</evidence>
<evidence type="ECO:0000256" key="1">
    <source>
        <dbReference type="ARBA" id="ARBA00012513"/>
    </source>
</evidence>
<dbReference type="GO" id="GO:0006623">
    <property type="term" value="P:protein targeting to vacuole"/>
    <property type="evidence" value="ECO:0007669"/>
    <property type="project" value="TreeGrafter"/>
</dbReference>
<feature type="domain" description="Phosphatase 2A Regulatory Subunit A helical" evidence="8">
    <location>
        <begin position="111"/>
        <end position="161"/>
    </location>
</feature>
<dbReference type="EC" id="2.7.11.1" evidence="1"/>
<dbReference type="GO" id="GO:0045324">
    <property type="term" value="P:late endosome to vacuole transport"/>
    <property type="evidence" value="ECO:0007669"/>
    <property type="project" value="InterPro"/>
</dbReference>
<keyword evidence="6" id="KW-0067">ATP-binding</keyword>
<dbReference type="GO" id="GO:0071561">
    <property type="term" value="C:nucleus-vacuole junction"/>
    <property type="evidence" value="ECO:0007669"/>
    <property type="project" value="TreeGrafter"/>
</dbReference>
<dbReference type="InterPro" id="IPR016024">
    <property type="entry name" value="ARM-type_fold"/>
</dbReference>
<keyword evidence="4" id="KW-0547">Nucleotide-binding</keyword>
<keyword evidence="7" id="KW-0853">WD repeat</keyword>
<evidence type="ECO:0000256" key="2">
    <source>
        <dbReference type="ARBA" id="ARBA00022679"/>
    </source>
</evidence>
<dbReference type="GO" id="GO:0004674">
    <property type="term" value="F:protein serine/threonine kinase activity"/>
    <property type="evidence" value="ECO:0007669"/>
    <property type="project" value="UniProtKB-EC"/>
</dbReference>
<dbReference type="Pfam" id="PF00400">
    <property type="entry name" value="WD40"/>
    <property type="match status" value="1"/>
</dbReference>
<dbReference type="InterPro" id="IPR015943">
    <property type="entry name" value="WD40/YVTN_repeat-like_dom_sf"/>
</dbReference>
<evidence type="ECO:0000256" key="7">
    <source>
        <dbReference type="PROSITE-ProRule" id="PRU00221"/>
    </source>
</evidence>
<evidence type="ECO:0000256" key="5">
    <source>
        <dbReference type="ARBA" id="ARBA00022777"/>
    </source>
</evidence>
<name>A0A699I2J4_TANCI</name>
<comment type="caution">
    <text evidence="9">The sequence shown here is derived from an EMBL/GenBank/DDBJ whole genome shotgun (WGS) entry which is preliminary data.</text>
</comment>
<keyword evidence="3" id="KW-0677">Repeat</keyword>
<dbReference type="PROSITE" id="PS50082">
    <property type="entry name" value="WD_REPEATS_2"/>
    <property type="match status" value="1"/>
</dbReference>
<proteinExistence type="predicted"/>
<dbReference type="PANTHER" id="PTHR17583:SF0">
    <property type="entry name" value="PHOSPHOINOSITIDE 3-KINASE REGULATORY SUBUNIT 4"/>
    <property type="match status" value="1"/>
</dbReference>
<dbReference type="SUPFAM" id="SSF50978">
    <property type="entry name" value="WD40 repeat-like"/>
    <property type="match status" value="1"/>
</dbReference>
<dbReference type="GO" id="GO:0005524">
    <property type="term" value="F:ATP binding"/>
    <property type="evidence" value="ECO:0007669"/>
    <property type="project" value="UniProtKB-KW"/>
</dbReference>
<dbReference type="GO" id="GO:0005770">
    <property type="term" value="C:late endosome"/>
    <property type="evidence" value="ECO:0007669"/>
    <property type="project" value="TreeGrafter"/>
</dbReference>
<evidence type="ECO:0000256" key="4">
    <source>
        <dbReference type="ARBA" id="ARBA00022741"/>
    </source>
</evidence>
<accession>A0A699I2J4</accession>
<dbReference type="GO" id="GO:0034271">
    <property type="term" value="C:phosphatidylinositol 3-kinase complex, class III, type I"/>
    <property type="evidence" value="ECO:0007669"/>
    <property type="project" value="TreeGrafter"/>
</dbReference>
<evidence type="ECO:0000313" key="9">
    <source>
        <dbReference type="EMBL" id="GEY99694.1"/>
    </source>
</evidence>
<dbReference type="GO" id="GO:0034272">
    <property type="term" value="C:phosphatidylinositol 3-kinase complex, class III, type II"/>
    <property type="evidence" value="ECO:0007669"/>
    <property type="project" value="TreeGrafter"/>
</dbReference>
<sequence>MTTRGRKKAVVEPAPPACDPRDVETIERLQQRIQELEAYHVDGGGIVYYYDTDNKEEESMPVYDTDIEDIIEGEEGFVGKGGPNEEEEDGDKDEVVYVDHINQNEFNGSVNNDSSPIIRSAALETLCEILPLVRDFPPSDAKIFPEYTLLMLSMLPDDPKENKLLILEEHYCKMLEIFAGSLVRDKTLGDSTKAVIVNALDCLAILCKSGILRKRILLEMIEHPFPLLCYPSQWVRRSVVTFISTSSESLRAIDSYVFLVPLIRPFLRRQSASLAYEKALFTCLKPPVSRQDHKSITSTMQSFSLGENNVEARLRTIGSFDSIDPSFLDKLKFSGFMPRGVLVAHLQEHRSAVNDIYVSTNHSFFVTASDDSTVKVKDSRELEKDISFRSRLTYCLDGSRALCATMLHGSAQVVVRASDGTIHMFSVDYISRGLRSVVEKYSRIVDVKKNNIGEGAILALLNYSSGSDDGKMILYSTQKCGIHLGDTKENSRTSFSQAGENDVEALTFSQSQNA</sequence>
<keyword evidence="2" id="KW-0808">Transferase</keyword>
<dbReference type="InterPro" id="IPR045162">
    <property type="entry name" value="Vps15-like"/>
</dbReference>
<dbReference type="AlphaFoldDB" id="A0A699I2J4"/>
<reference evidence="9" key="1">
    <citation type="journal article" date="2019" name="Sci. Rep.">
        <title>Draft genome of Tanacetum cinerariifolium, the natural source of mosquito coil.</title>
        <authorList>
            <person name="Yamashiro T."/>
            <person name="Shiraishi A."/>
            <person name="Satake H."/>
            <person name="Nakayama K."/>
        </authorList>
    </citation>
    <scope>NUCLEOTIDE SEQUENCE</scope>
</reference>
<organism evidence="9">
    <name type="scientific">Tanacetum cinerariifolium</name>
    <name type="common">Dalmatian daisy</name>
    <name type="synonym">Chrysanthemum cinerariifolium</name>
    <dbReference type="NCBI Taxonomy" id="118510"/>
    <lineage>
        <taxon>Eukaryota</taxon>
        <taxon>Viridiplantae</taxon>
        <taxon>Streptophyta</taxon>
        <taxon>Embryophyta</taxon>
        <taxon>Tracheophyta</taxon>
        <taxon>Spermatophyta</taxon>
        <taxon>Magnoliopsida</taxon>
        <taxon>eudicotyledons</taxon>
        <taxon>Gunneridae</taxon>
        <taxon>Pentapetalae</taxon>
        <taxon>asterids</taxon>
        <taxon>campanulids</taxon>
        <taxon>Asterales</taxon>
        <taxon>Asteraceae</taxon>
        <taxon>Asteroideae</taxon>
        <taxon>Anthemideae</taxon>
        <taxon>Anthemidinae</taxon>
        <taxon>Tanacetum</taxon>
    </lineage>
</organism>
<evidence type="ECO:0000259" key="8">
    <source>
        <dbReference type="Pfam" id="PF22956"/>
    </source>
</evidence>
<dbReference type="Pfam" id="PF22956">
    <property type="entry name" value="VPS15-like_hel"/>
    <property type="match status" value="2"/>
</dbReference>
<feature type="repeat" description="WD" evidence="7">
    <location>
        <begin position="346"/>
        <end position="378"/>
    </location>
</feature>
<dbReference type="PANTHER" id="PTHR17583">
    <property type="entry name" value="PHOSPHOINOSITIDE 3-KINASE REGULATORY SUBUNIT 4"/>
    <property type="match status" value="1"/>
</dbReference>
<feature type="domain" description="Phosphatase 2A Regulatory Subunit A helical" evidence="8">
    <location>
        <begin position="186"/>
        <end position="294"/>
    </location>
</feature>
<dbReference type="Gene3D" id="2.130.10.10">
    <property type="entry name" value="YVTN repeat-like/Quinoprotein amine dehydrogenase"/>
    <property type="match status" value="1"/>
</dbReference>
<protein>
    <recommendedName>
        <fullName evidence="1">non-specific serine/threonine protein kinase</fullName>
        <ecNumber evidence="1">2.7.11.1</ecNumber>
    </recommendedName>
</protein>
<dbReference type="InterPro" id="IPR001680">
    <property type="entry name" value="WD40_rpt"/>
</dbReference>
<dbReference type="InterPro" id="IPR055231">
    <property type="entry name" value="2AA_helical"/>
</dbReference>